<dbReference type="SUPFAM" id="SSF55136">
    <property type="entry name" value="Probable bacterial effector-binding domain"/>
    <property type="match status" value="1"/>
</dbReference>
<dbReference type="InterPro" id="IPR000551">
    <property type="entry name" value="MerR-type_HTH_dom"/>
</dbReference>
<dbReference type="Proteomes" id="UP000282084">
    <property type="component" value="Unassembled WGS sequence"/>
</dbReference>
<dbReference type="OrthoDB" id="7849865at2"/>
<dbReference type="InterPro" id="IPR047057">
    <property type="entry name" value="MerR_fam"/>
</dbReference>
<gene>
    <name evidence="3" type="ORF">C8E97_6076</name>
</gene>
<dbReference type="EMBL" id="RBXO01000001">
    <property type="protein sequence ID" value="RKT57357.1"/>
    <property type="molecule type" value="Genomic_DNA"/>
</dbReference>
<evidence type="ECO:0000259" key="2">
    <source>
        <dbReference type="PROSITE" id="PS50937"/>
    </source>
</evidence>
<name>A0A495W899_9PSEU</name>
<dbReference type="InterPro" id="IPR010499">
    <property type="entry name" value="AraC_E-bd"/>
</dbReference>
<evidence type="ECO:0000313" key="3">
    <source>
        <dbReference type="EMBL" id="RKT57357.1"/>
    </source>
</evidence>
<protein>
    <submittedName>
        <fullName evidence="3">DNA-binding transcriptional MerR regulator</fullName>
    </submittedName>
</protein>
<feature type="domain" description="HTH merR-type" evidence="2">
    <location>
        <begin position="5"/>
        <end position="75"/>
    </location>
</feature>
<organism evidence="3 4">
    <name type="scientific">Saccharothrix australiensis</name>
    <dbReference type="NCBI Taxonomy" id="2072"/>
    <lineage>
        <taxon>Bacteria</taxon>
        <taxon>Bacillati</taxon>
        <taxon>Actinomycetota</taxon>
        <taxon>Actinomycetes</taxon>
        <taxon>Pseudonocardiales</taxon>
        <taxon>Pseudonocardiaceae</taxon>
        <taxon>Saccharothrix</taxon>
    </lineage>
</organism>
<dbReference type="Pfam" id="PF06445">
    <property type="entry name" value="GyrI-like"/>
    <property type="match status" value="1"/>
</dbReference>
<dbReference type="RefSeq" id="WP_121008996.1">
    <property type="nucleotide sequence ID" value="NZ_RBXO01000001.1"/>
</dbReference>
<dbReference type="InterPro" id="IPR009061">
    <property type="entry name" value="DNA-bd_dom_put_sf"/>
</dbReference>
<reference evidence="3 4" key="1">
    <citation type="submission" date="2018-10" db="EMBL/GenBank/DDBJ databases">
        <title>Sequencing the genomes of 1000 actinobacteria strains.</title>
        <authorList>
            <person name="Klenk H.-P."/>
        </authorList>
    </citation>
    <scope>NUCLEOTIDE SEQUENCE [LARGE SCALE GENOMIC DNA]</scope>
    <source>
        <strain evidence="3 4">DSM 43800</strain>
    </source>
</reference>
<evidence type="ECO:0000256" key="1">
    <source>
        <dbReference type="ARBA" id="ARBA00023125"/>
    </source>
</evidence>
<dbReference type="Gene3D" id="1.10.1660.10">
    <property type="match status" value="1"/>
</dbReference>
<dbReference type="SMART" id="SM00422">
    <property type="entry name" value="HTH_MERR"/>
    <property type="match status" value="1"/>
</dbReference>
<sequence>MADRLLGTGEFARRSRLSLKALRLYERQGLLTPASVDPANGYRRYGEDQLADARLVRSLRRLDMPLAVVGRIVAAPSGERAALLAAYWSGVEQRFAVQRDLAAHLHVVLTGGKGLSEMYEVKQRDVPGCVVLVEQRHVLQPALSEWIGEAMGRLEKTARAYGGVSGDCLSIYHGEVSEDSDGPVEVAVPIAVAAPPAEAAARVEPAHREAYLTLRKREVEYPQIASAYDAVSAWVEANGHTVAGSPREVYFTDWDAAGPDDEVCHIAYPIK</sequence>
<dbReference type="InterPro" id="IPR011256">
    <property type="entry name" value="Reg_factor_effector_dom_sf"/>
</dbReference>
<dbReference type="GO" id="GO:0003677">
    <property type="term" value="F:DNA binding"/>
    <property type="evidence" value="ECO:0007669"/>
    <property type="project" value="UniProtKB-KW"/>
</dbReference>
<dbReference type="Pfam" id="PF13411">
    <property type="entry name" value="MerR_1"/>
    <property type="match status" value="1"/>
</dbReference>
<dbReference type="PROSITE" id="PS00552">
    <property type="entry name" value="HTH_MERR_1"/>
    <property type="match status" value="1"/>
</dbReference>
<accession>A0A495W899</accession>
<keyword evidence="1 3" id="KW-0238">DNA-binding</keyword>
<dbReference type="PANTHER" id="PTHR30204:SF97">
    <property type="entry name" value="MERR FAMILY REGULATORY PROTEIN"/>
    <property type="match status" value="1"/>
</dbReference>
<dbReference type="GO" id="GO:0003700">
    <property type="term" value="F:DNA-binding transcription factor activity"/>
    <property type="evidence" value="ECO:0007669"/>
    <property type="project" value="InterPro"/>
</dbReference>
<dbReference type="InterPro" id="IPR029442">
    <property type="entry name" value="GyrI-like"/>
</dbReference>
<dbReference type="PANTHER" id="PTHR30204">
    <property type="entry name" value="REDOX-CYCLING DRUG-SENSING TRANSCRIPTIONAL ACTIVATOR SOXR"/>
    <property type="match status" value="1"/>
</dbReference>
<evidence type="ECO:0000313" key="4">
    <source>
        <dbReference type="Proteomes" id="UP000282084"/>
    </source>
</evidence>
<dbReference type="PROSITE" id="PS50937">
    <property type="entry name" value="HTH_MERR_2"/>
    <property type="match status" value="1"/>
</dbReference>
<keyword evidence="4" id="KW-1185">Reference proteome</keyword>
<dbReference type="AlphaFoldDB" id="A0A495W899"/>
<dbReference type="SUPFAM" id="SSF46955">
    <property type="entry name" value="Putative DNA-binding domain"/>
    <property type="match status" value="1"/>
</dbReference>
<dbReference type="Gene3D" id="3.20.80.10">
    <property type="entry name" value="Regulatory factor, effector binding domain"/>
    <property type="match status" value="1"/>
</dbReference>
<proteinExistence type="predicted"/>
<dbReference type="SMART" id="SM00871">
    <property type="entry name" value="AraC_E_bind"/>
    <property type="match status" value="1"/>
</dbReference>
<comment type="caution">
    <text evidence="3">The sequence shown here is derived from an EMBL/GenBank/DDBJ whole genome shotgun (WGS) entry which is preliminary data.</text>
</comment>